<dbReference type="InterPro" id="IPR036365">
    <property type="entry name" value="PGBD-like_sf"/>
</dbReference>
<keyword evidence="4" id="KW-1185">Reference proteome</keyword>
<protein>
    <submittedName>
        <fullName evidence="3">Peptidoglycan-binding protein</fullName>
    </submittedName>
</protein>
<keyword evidence="1" id="KW-0732">Signal</keyword>
<dbReference type="Gene3D" id="1.10.101.10">
    <property type="entry name" value="PGBD-like superfamily/PGBD"/>
    <property type="match status" value="1"/>
</dbReference>
<sequence>MVAALGLLAAVVAGSAVWVARATPQADGAPSTSLATVPVTVGTMVAETAVRGTLRFPGGVPVTAGPAGVVTMLPPVGTTINPGDVLYTVNTRPVVLLSGALPAWRDFAVGMSDGDDVRQLEQALVTFGYFRDTPDARFTDRTAAAVKRWQKALGVDQAGTVARSEVLFADSPVRVAALTSRLGADVAGGSELYNTSGTDKVVDIDLTLGDQELAVVGAAVTVVLPDGTDLPATVTGVGAAVERAGADGSTPEAVVPVTVSLADQAGAAAFSQADVSVRFASTLADGVLTVPVEALVPLDGSTFGVEVPGERAGDPTTVLPVTAGSFASGRVQISGEGIRAGLDVVVPTR</sequence>
<proteinExistence type="predicted"/>
<name>A0A8A4ZJE4_9MICO</name>
<dbReference type="InterPro" id="IPR036366">
    <property type="entry name" value="PGBDSf"/>
</dbReference>
<gene>
    <name evidence="3" type="ORF">J4E96_09280</name>
</gene>
<feature type="chain" id="PRO_5035254356" evidence="1">
    <location>
        <begin position="23"/>
        <end position="349"/>
    </location>
</feature>
<organism evidence="3 4">
    <name type="scientific">Pengzhenrongella sicca</name>
    <dbReference type="NCBI Taxonomy" id="2819238"/>
    <lineage>
        <taxon>Bacteria</taxon>
        <taxon>Bacillati</taxon>
        <taxon>Actinomycetota</taxon>
        <taxon>Actinomycetes</taxon>
        <taxon>Micrococcales</taxon>
        <taxon>Pengzhenrongella</taxon>
    </lineage>
</organism>
<dbReference type="KEGG" id="psic:J4E96_09280"/>
<evidence type="ECO:0000259" key="2">
    <source>
        <dbReference type="Pfam" id="PF01471"/>
    </source>
</evidence>
<feature type="domain" description="Peptidoglycan binding-like" evidence="2">
    <location>
        <begin position="114"/>
        <end position="155"/>
    </location>
</feature>
<evidence type="ECO:0000256" key="1">
    <source>
        <dbReference type="SAM" id="SignalP"/>
    </source>
</evidence>
<accession>A0A8A4ZJE4</accession>
<dbReference type="Pfam" id="PF01471">
    <property type="entry name" value="PG_binding_1"/>
    <property type="match status" value="1"/>
</dbReference>
<evidence type="ECO:0000313" key="4">
    <source>
        <dbReference type="Proteomes" id="UP000663937"/>
    </source>
</evidence>
<dbReference type="InterPro" id="IPR002477">
    <property type="entry name" value="Peptidoglycan-bd-like"/>
</dbReference>
<dbReference type="Proteomes" id="UP000663937">
    <property type="component" value="Chromosome"/>
</dbReference>
<feature type="signal peptide" evidence="1">
    <location>
        <begin position="1"/>
        <end position="22"/>
    </location>
</feature>
<dbReference type="EMBL" id="CP071868">
    <property type="protein sequence ID" value="QTE31089.1"/>
    <property type="molecule type" value="Genomic_DNA"/>
</dbReference>
<dbReference type="RefSeq" id="WP_227425465.1">
    <property type="nucleotide sequence ID" value="NZ_CP071868.1"/>
</dbReference>
<reference evidence="3" key="1">
    <citation type="submission" date="2021-03" db="EMBL/GenBank/DDBJ databases">
        <title>Pengzhenrongella sicca gen. nov., sp. nov., a new member of suborder Micrococcineae isolated from High-Arctic tundra soil.</title>
        <authorList>
            <person name="Peng F."/>
        </authorList>
    </citation>
    <scope>NUCLEOTIDE SEQUENCE</scope>
    <source>
        <strain evidence="3">LRZ-2</strain>
    </source>
</reference>
<dbReference type="AlphaFoldDB" id="A0A8A4ZJE4"/>
<evidence type="ECO:0000313" key="3">
    <source>
        <dbReference type="EMBL" id="QTE31089.1"/>
    </source>
</evidence>
<dbReference type="SUPFAM" id="SSF47090">
    <property type="entry name" value="PGBD-like"/>
    <property type="match status" value="1"/>
</dbReference>